<proteinExistence type="predicted"/>
<keyword evidence="3" id="KW-1185">Reference proteome</keyword>
<protein>
    <submittedName>
        <fullName evidence="2">Uncharacterized protein</fullName>
    </submittedName>
</protein>
<dbReference type="EMBL" id="JACDTQ010003814">
    <property type="protein sequence ID" value="KAF5912501.1"/>
    <property type="molecule type" value="Genomic_DNA"/>
</dbReference>
<comment type="caution">
    <text evidence="2">The sequence shown here is derived from an EMBL/GenBank/DDBJ whole genome shotgun (WGS) entry which is preliminary data.</text>
</comment>
<evidence type="ECO:0000313" key="3">
    <source>
        <dbReference type="Proteomes" id="UP000551758"/>
    </source>
</evidence>
<feature type="region of interest" description="Disordered" evidence="1">
    <location>
        <begin position="60"/>
        <end position="79"/>
    </location>
</feature>
<dbReference type="Proteomes" id="UP000551758">
    <property type="component" value="Unassembled WGS sequence"/>
</dbReference>
<organism evidence="2 3">
    <name type="scientific">Diceros bicornis minor</name>
    <name type="common">South-central black rhinoceros</name>
    <dbReference type="NCBI Taxonomy" id="77932"/>
    <lineage>
        <taxon>Eukaryota</taxon>
        <taxon>Metazoa</taxon>
        <taxon>Chordata</taxon>
        <taxon>Craniata</taxon>
        <taxon>Vertebrata</taxon>
        <taxon>Euteleostomi</taxon>
        <taxon>Mammalia</taxon>
        <taxon>Eutheria</taxon>
        <taxon>Laurasiatheria</taxon>
        <taxon>Perissodactyla</taxon>
        <taxon>Rhinocerotidae</taxon>
        <taxon>Diceros</taxon>
    </lineage>
</organism>
<reference evidence="2 3" key="1">
    <citation type="journal article" date="2020" name="Mol. Biol. Evol.">
        <title>Interspecific Gene Flow and the Evolution of Specialization in Black and White Rhinoceros.</title>
        <authorList>
            <person name="Moodley Y."/>
            <person name="Westbury M.V."/>
            <person name="Russo I.M."/>
            <person name="Gopalakrishnan S."/>
            <person name="Rakotoarivelo A."/>
            <person name="Olsen R.A."/>
            <person name="Prost S."/>
            <person name="Tunstall T."/>
            <person name="Ryder O.A."/>
            <person name="Dalen L."/>
            <person name="Bruford M.W."/>
        </authorList>
    </citation>
    <scope>NUCLEOTIDE SEQUENCE [LARGE SCALE GENOMIC DNA]</scope>
    <source>
        <strain evidence="2">SBR-YM</strain>
        <tissue evidence="2">Skin</tissue>
    </source>
</reference>
<name>A0A7J7EA17_DICBM</name>
<evidence type="ECO:0000256" key="1">
    <source>
        <dbReference type="SAM" id="MobiDB-lite"/>
    </source>
</evidence>
<gene>
    <name evidence="2" type="ORF">HPG69_004172</name>
</gene>
<accession>A0A7J7EA17</accession>
<evidence type="ECO:0000313" key="2">
    <source>
        <dbReference type="EMBL" id="KAF5912501.1"/>
    </source>
</evidence>
<dbReference type="AlphaFoldDB" id="A0A7J7EA17"/>
<sequence length="136" mass="14406">MGKFLEIIADPALSAEGTPVIVVAPSEEPSVIIGPFNGKPVIDGDMIINLKPSTELELTSDLESTTDLESATDLESTTDLESATDLDFIRDAGLTTEAYLQNTQASEMSTAVESDILSFVKEASEATELNVQVPGE</sequence>